<proteinExistence type="predicted"/>
<keyword evidence="3" id="KW-0378">Hydrolase</keyword>
<dbReference type="Gene3D" id="3.40.50.300">
    <property type="entry name" value="P-loop containing nucleotide triphosphate hydrolases"/>
    <property type="match status" value="2"/>
</dbReference>
<dbReference type="InterPro" id="IPR006935">
    <property type="entry name" value="Helicase/UvrB_N"/>
</dbReference>
<feature type="domain" description="Helicase C-terminal" evidence="2">
    <location>
        <begin position="234"/>
        <end position="391"/>
    </location>
</feature>
<organism evidence="3 4">
    <name type="scientific">Aporhodopirellula aestuarii</name>
    <dbReference type="NCBI Taxonomy" id="2950107"/>
    <lineage>
        <taxon>Bacteria</taxon>
        <taxon>Pseudomonadati</taxon>
        <taxon>Planctomycetota</taxon>
        <taxon>Planctomycetia</taxon>
        <taxon>Pirellulales</taxon>
        <taxon>Pirellulaceae</taxon>
        <taxon>Aporhodopirellula</taxon>
    </lineage>
</organism>
<protein>
    <submittedName>
        <fullName evidence="3">DEAD/DEAH box helicase</fullName>
    </submittedName>
</protein>
<dbReference type="Proteomes" id="UP001202961">
    <property type="component" value="Unassembled WGS sequence"/>
</dbReference>
<evidence type="ECO:0000313" key="4">
    <source>
        <dbReference type="Proteomes" id="UP001202961"/>
    </source>
</evidence>
<reference evidence="3 4" key="1">
    <citation type="journal article" date="2022" name="Syst. Appl. Microbiol.">
        <title>Rhodopirellula aestuarii sp. nov., a novel member of the genus Rhodopirellula isolated from brackish sediments collected in the Tagus River estuary, Portugal.</title>
        <authorList>
            <person name="Vitorino I.R."/>
            <person name="Klimek D."/>
            <person name="Calusinska M."/>
            <person name="Lobo-da-Cunha A."/>
            <person name="Vasconcelos V."/>
            <person name="Lage O.M."/>
        </authorList>
    </citation>
    <scope>NUCLEOTIDE SEQUENCE [LARGE SCALE GENOMIC DNA]</scope>
    <source>
        <strain evidence="3 4">ICT_H3.1</strain>
    </source>
</reference>
<keyword evidence="3" id="KW-0347">Helicase</keyword>
<evidence type="ECO:0000259" key="1">
    <source>
        <dbReference type="PROSITE" id="PS51192"/>
    </source>
</evidence>
<keyword evidence="3" id="KW-0067">ATP-binding</keyword>
<dbReference type="EMBL" id="JAMQBK010000024">
    <property type="protein sequence ID" value="MCM2370702.1"/>
    <property type="molecule type" value="Genomic_DNA"/>
</dbReference>
<dbReference type="SUPFAM" id="SSF52540">
    <property type="entry name" value="P-loop containing nucleoside triphosphate hydrolases"/>
    <property type="match status" value="1"/>
</dbReference>
<sequence>MKLRSYQQAAVDAVYDHLRNRDDNPVVVLPTGAGKSLVLAKIASDAVTQWNGRVLILAHVKELLEQNADKVRRLCPEIKVGLYSAGLKKRDTNTPVLVAGIQSIYKRACDLDPFDLIVVDEAHLISKKGDGMYRQFLADCKVINPHVRVIGLTATPFRLDSGMICSADHFLNEVCYEIGIKELIRDGYLSPLISKAGVHRADFGGLHIRAGEFVSEEVESLVNDDALVSAACAEIVELTADRQAVLIFASSVAHGRRVVEVLYENHGIECGFVTGETPAGERDELLARLRGDAPTSLIESEPLRFLCNVNVLTTGFDAPRVDCVVMLRPTMSPGLLYQCVGRGFRLHPDKQNCLVLDFGGNIERHGPIDQIKPKDKAKRPDQGPPAKECEKCHALVACGYANCPECGHPFQPPEREAHDAEASEAGVLSGEVTDTEYDVQDIIYRVHRKRDADEDAPRCLRVDYMIGLERWQSEFICIEHSGYARRKAEAWWRDRCLDPCPTNAEEAIDIADSGLLAAAETLTVRSIAGQKYDRIIKQSIGEIPNAALEEAPF</sequence>
<name>A0ABT0U1C8_9BACT</name>
<dbReference type="InterPro" id="IPR027417">
    <property type="entry name" value="P-loop_NTPase"/>
</dbReference>
<dbReference type="InterPro" id="IPR001650">
    <property type="entry name" value="Helicase_C-like"/>
</dbReference>
<dbReference type="GO" id="GO:0004386">
    <property type="term" value="F:helicase activity"/>
    <property type="evidence" value="ECO:0007669"/>
    <property type="project" value="UniProtKB-KW"/>
</dbReference>
<dbReference type="PROSITE" id="PS51194">
    <property type="entry name" value="HELICASE_CTER"/>
    <property type="match status" value="1"/>
</dbReference>
<keyword evidence="3" id="KW-0547">Nucleotide-binding</keyword>
<dbReference type="PANTHER" id="PTHR47396">
    <property type="entry name" value="TYPE I RESTRICTION ENZYME ECOKI R PROTEIN"/>
    <property type="match status" value="1"/>
</dbReference>
<dbReference type="SMART" id="SM00490">
    <property type="entry name" value="HELICc"/>
    <property type="match status" value="1"/>
</dbReference>
<dbReference type="RefSeq" id="WP_250928368.1">
    <property type="nucleotide sequence ID" value="NZ_JAMQBK010000024.1"/>
</dbReference>
<accession>A0ABT0U1C8</accession>
<comment type="caution">
    <text evidence="3">The sequence shown here is derived from an EMBL/GenBank/DDBJ whole genome shotgun (WGS) entry which is preliminary data.</text>
</comment>
<keyword evidence="4" id="KW-1185">Reference proteome</keyword>
<dbReference type="InterPro" id="IPR050742">
    <property type="entry name" value="Helicase_Restrict-Modif_Enz"/>
</dbReference>
<dbReference type="PROSITE" id="PS51192">
    <property type="entry name" value="HELICASE_ATP_BIND_1"/>
    <property type="match status" value="1"/>
</dbReference>
<dbReference type="Pfam" id="PF00271">
    <property type="entry name" value="Helicase_C"/>
    <property type="match status" value="1"/>
</dbReference>
<evidence type="ECO:0000313" key="3">
    <source>
        <dbReference type="EMBL" id="MCM2370702.1"/>
    </source>
</evidence>
<feature type="domain" description="Helicase ATP-binding" evidence="1">
    <location>
        <begin position="16"/>
        <end position="174"/>
    </location>
</feature>
<dbReference type="SMART" id="SM00487">
    <property type="entry name" value="DEXDc"/>
    <property type="match status" value="1"/>
</dbReference>
<gene>
    <name evidence="3" type="ORF">NB063_08800</name>
</gene>
<dbReference type="Pfam" id="PF04851">
    <property type="entry name" value="ResIII"/>
    <property type="match status" value="1"/>
</dbReference>
<dbReference type="InterPro" id="IPR014001">
    <property type="entry name" value="Helicase_ATP-bd"/>
</dbReference>
<evidence type="ECO:0000259" key="2">
    <source>
        <dbReference type="PROSITE" id="PS51194"/>
    </source>
</evidence>
<dbReference type="PANTHER" id="PTHR47396:SF1">
    <property type="entry name" value="ATP-DEPENDENT HELICASE IRC3-RELATED"/>
    <property type="match status" value="1"/>
</dbReference>